<organism evidence="9 10">
    <name type="scientific">Eleusine coracana subsp. coracana</name>
    <dbReference type="NCBI Taxonomy" id="191504"/>
    <lineage>
        <taxon>Eukaryota</taxon>
        <taxon>Viridiplantae</taxon>
        <taxon>Streptophyta</taxon>
        <taxon>Embryophyta</taxon>
        <taxon>Tracheophyta</taxon>
        <taxon>Spermatophyta</taxon>
        <taxon>Magnoliopsida</taxon>
        <taxon>Liliopsida</taxon>
        <taxon>Poales</taxon>
        <taxon>Poaceae</taxon>
        <taxon>PACMAD clade</taxon>
        <taxon>Chloridoideae</taxon>
        <taxon>Cynodonteae</taxon>
        <taxon>Eleusininae</taxon>
        <taxon>Eleusine</taxon>
    </lineage>
</organism>
<dbReference type="SUPFAM" id="SSF52540">
    <property type="entry name" value="P-loop containing nucleoside triphosphate hydrolases"/>
    <property type="match status" value="1"/>
</dbReference>
<reference evidence="9" key="1">
    <citation type="journal article" date="2018" name="DNA Res.">
        <title>Multiple hybrid de novo genome assembly of finger millet, an orphan allotetraploid crop.</title>
        <authorList>
            <person name="Hatakeyama M."/>
            <person name="Aluri S."/>
            <person name="Balachadran M.T."/>
            <person name="Sivarajan S.R."/>
            <person name="Patrignani A."/>
            <person name="Gruter S."/>
            <person name="Poveda L."/>
            <person name="Shimizu-Inatsugi R."/>
            <person name="Baeten J."/>
            <person name="Francoijs K.J."/>
            <person name="Nataraja K.N."/>
            <person name="Reddy Y.A.N."/>
            <person name="Phadnis S."/>
            <person name="Ravikumar R.L."/>
            <person name="Schlapbach R."/>
            <person name="Sreeman S.M."/>
            <person name="Shimizu K.K."/>
        </authorList>
    </citation>
    <scope>NUCLEOTIDE SEQUENCE</scope>
</reference>
<keyword evidence="5" id="KW-0611">Plant defense</keyword>
<keyword evidence="2" id="KW-0433">Leucine-rich repeat</keyword>
<sequence length="257" mass="29639">MGVMIPLLAKLTTLMGEKYKRLKGLRKEVSFLKDELTTINAFLEKMDNVHELDSLAKNWRKHVIEMSYDIEDCIDNFIQHVAEADDNKVGILQKACQYVRTFNDHNRIANQIKQIKNHVIQESERRIRYKLDYCISNTTTVFIDPRLSALYKEASSLVGIDDQKKAIINWVMDHERQLKMASIVGSGGLGKTTLANVVYHEVRGQFNCKAFVSVSQKPDMMRVLNSAILQVGQPEFFNACEIQDLINILREYLQDKR</sequence>
<dbReference type="InterPro" id="IPR002182">
    <property type="entry name" value="NB-ARC"/>
</dbReference>
<dbReference type="GO" id="GO:0043531">
    <property type="term" value="F:ADP binding"/>
    <property type="evidence" value="ECO:0007669"/>
    <property type="project" value="InterPro"/>
</dbReference>
<dbReference type="GO" id="GO:0006952">
    <property type="term" value="P:defense response"/>
    <property type="evidence" value="ECO:0007669"/>
    <property type="project" value="UniProtKB-KW"/>
</dbReference>
<evidence type="ECO:0000256" key="4">
    <source>
        <dbReference type="ARBA" id="ARBA00022741"/>
    </source>
</evidence>
<accession>A0AAV5E116</accession>
<comment type="caution">
    <text evidence="9">The sequence shown here is derived from an EMBL/GenBank/DDBJ whole genome shotgun (WGS) entry which is preliminary data.</text>
</comment>
<evidence type="ECO:0000256" key="2">
    <source>
        <dbReference type="ARBA" id="ARBA00022614"/>
    </source>
</evidence>
<dbReference type="EMBL" id="BQKI01000072">
    <property type="protein sequence ID" value="GJN16325.1"/>
    <property type="molecule type" value="Genomic_DNA"/>
</dbReference>
<evidence type="ECO:0000313" key="9">
    <source>
        <dbReference type="EMBL" id="GJN16325.1"/>
    </source>
</evidence>
<proteinExistence type="inferred from homology"/>
<keyword evidence="10" id="KW-1185">Reference proteome</keyword>
<name>A0AAV5E116_ELECO</name>
<dbReference type="EMBL" id="BQKI01000072">
    <property type="protein sequence ID" value="GJN16255.1"/>
    <property type="molecule type" value="Genomic_DNA"/>
</dbReference>
<keyword evidence="3" id="KW-0677">Repeat</keyword>
<dbReference type="AlphaFoldDB" id="A0AAV5E116"/>
<protein>
    <recommendedName>
        <fullName evidence="11">Disease resistance protein</fullName>
    </recommendedName>
</protein>
<comment type="similarity">
    <text evidence="1">Belongs to the disease resistance NB-LRR family.</text>
</comment>
<evidence type="ECO:0008006" key="11">
    <source>
        <dbReference type="Google" id="ProtNLM"/>
    </source>
</evidence>
<dbReference type="Gene3D" id="3.40.50.300">
    <property type="entry name" value="P-loop containing nucleotide triphosphate hydrolases"/>
    <property type="match status" value="1"/>
</dbReference>
<evidence type="ECO:0000259" key="6">
    <source>
        <dbReference type="Pfam" id="PF00931"/>
    </source>
</evidence>
<evidence type="ECO:0000313" key="10">
    <source>
        <dbReference type="Proteomes" id="UP001054889"/>
    </source>
</evidence>
<dbReference type="Proteomes" id="UP001054889">
    <property type="component" value="Unassembled WGS sequence"/>
</dbReference>
<evidence type="ECO:0000256" key="1">
    <source>
        <dbReference type="ARBA" id="ARBA00008894"/>
    </source>
</evidence>
<feature type="domain" description="Disease resistance N-terminal" evidence="7">
    <location>
        <begin position="4"/>
        <end position="85"/>
    </location>
</feature>
<dbReference type="Gene3D" id="1.20.5.4130">
    <property type="match status" value="1"/>
</dbReference>
<evidence type="ECO:0000256" key="5">
    <source>
        <dbReference type="ARBA" id="ARBA00022821"/>
    </source>
</evidence>
<evidence type="ECO:0000313" key="8">
    <source>
        <dbReference type="EMBL" id="GJN16255.1"/>
    </source>
</evidence>
<dbReference type="PANTHER" id="PTHR19338">
    <property type="entry name" value="TRANSLOCASE OF INNER MITOCHONDRIAL MEMBRANE 13 HOMOLOG"/>
    <property type="match status" value="1"/>
</dbReference>
<dbReference type="InterPro" id="IPR041118">
    <property type="entry name" value="Rx_N"/>
</dbReference>
<dbReference type="InterPro" id="IPR038005">
    <property type="entry name" value="RX-like_CC"/>
</dbReference>
<dbReference type="CDD" id="cd14798">
    <property type="entry name" value="RX-CC_like"/>
    <property type="match status" value="1"/>
</dbReference>
<dbReference type="PANTHER" id="PTHR19338:SF65">
    <property type="entry name" value="OS06G0163900 PROTEIN"/>
    <property type="match status" value="1"/>
</dbReference>
<gene>
    <name evidence="9" type="primary">gb03301</name>
    <name evidence="8" type="synonym">gb03221</name>
    <name evidence="8" type="ORF">PR202_gb03221</name>
    <name evidence="9" type="ORF">PR202_gb03301</name>
</gene>
<dbReference type="InterPro" id="IPR027417">
    <property type="entry name" value="P-loop_NTPase"/>
</dbReference>
<reference evidence="9" key="2">
    <citation type="submission" date="2021-12" db="EMBL/GenBank/DDBJ databases">
        <title>Resequencing data analysis of finger millet.</title>
        <authorList>
            <person name="Hatakeyama M."/>
            <person name="Aluri S."/>
            <person name="Balachadran M.T."/>
            <person name="Sivarajan S.R."/>
            <person name="Poveda L."/>
            <person name="Shimizu-Inatsugi R."/>
            <person name="Schlapbach R."/>
            <person name="Sreeman S.M."/>
            <person name="Shimizu K.K."/>
        </authorList>
    </citation>
    <scope>NUCLEOTIDE SEQUENCE</scope>
</reference>
<keyword evidence="4" id="KW-0547">Nucleotide-binding</keyword>
<dbReference type="Pfam" id="PF00931">
    <property type="entry name" value="NB-ARC"/>
    <property type="match status" value="1"/>
</dbReference>
<dbReference type="Pfam" id="PF18052">
    <property type="entry name" value="Rx_N"/>
    <property type="match status" value="1"/>
</dbReference>
<evidence type="ECO:0000259" key="7">
    <source>
        <dbReference type="Pfam" id="PF18052"/>
    </source>
</evidence>
<evidence type="ECO:0000256" key="3">
    <source>
        <dbReference type="ARBA" id="ARBA00022737"/>
    </source>
</evidence>
<feature type="domain" description="NB-ARC" evidence="6">
    <location>
        <begin position="161"/>
        <end position="257"/>
    </location>
</feature>